<dbReference type="Proteomes" id="UP000243096">
    <property type="component" value="Unassembled WGS sequence"/>
</dbReference>
<dbReference type="CDD" id="cd00563">
    <property type="entry name" value="Dtyr_deacylase"/>
    <property type="match status" value="1"/>
</dbReference>
<dbReference type="EC" id="3.1.1.96" evidence="2"/>
<comment type="function">
    <text evidence="2">An aminoacyl-tRNA editing enzyme that deacylates mischarged D-aminoacyl-tRNAs. Also deacylates mischarged glycyl-tRNA(Ala), protecting cells against glycine mischarging by AlaRS. Acts via tRNA-based rather than protein-based catalysis; rejects L-amino acids rather than detecting D-amino acids in the active site. By recycling D-aminoacyl-tRNA to D-amino acids and free tRNA molecules, this enzyme counteracts the toxicity associated with the formation of D-aminoacyl-tRNA entities in vivo and helps enforce protein L-homochirality.</text>
</comment>
<organism evidence="3 4">
    <name type="scientific">Mycetohabitans endofungorum</name>
    <dbReference type="NCBI Taxonomy" id="417203"/>
    <lineage>
        <taxon>Bacteria</taxon>
        <taxon>Pseudomonadati</taxon>
        <taxon>Pseudomonadota</taxon>
        <taxon>Betaproteobacteria</taxon>
        <taxon>Burkholderiales</taxon>
        <taxon>Burkholderiaceae</taxon>
        <taxon>Mycetohabitans</taxon>
    </lineage>
</organism>
<dbReference type="GO" id="GO:0005737">
    <property type="term" value="C:cytoplasm"/>
    <property type="evidence" value="ECO:0007669"/>
    <property type="project" value="UniProtKB-SubCell"/>
</dbReference>
<reference evidence="3 4" key="1">
    <citation type="submission" date="2018-01" db="EMBL/GenBank/DDBJ databases">
        <title>Genomic Encyclopedia of Type Strains, Phase III (KMG-III): the genomes of soil and plant-associated and newly described type strains.</title>
        <authorList>
            <person name="Whitman W."/>
        </authorList>
    </citation>
    <scope>NUCLEOTIDE SEQUENCE [LARGE SCALE GENOMIC DNA]</scope>
    <source>
        <strain evidence="3 4">HKI456</strain>
    </source>
</reference>
<dbReference type="InterPro" id="IPR003732">
    <property type="entry name" value="Daa-tRNA_deacyls_DTD"/>
</dbReference>
<dbReference type="EC" id="3.1.1.-" evidence="2"/>
<proteinExistence type="inferred from homology"/>
<dbReference type="SUPFAM" id="SSF69500">
    <property type="entry name" value="DTD-like"/>
    <property type="match status" value="1"/>
</dbReference>
<dbReference type="Pfam" id="PF02580">
    <property type="entry name" value="Tyr_Deacylase"/>
    <property type="match status" value="1"/>
</dbReference>
<comment type="domain">
    <text evidence="2">A Gly-cisPro motif from one monomer fits into the active site of the other monomer to allow specific chiral rejection of L-amino acids.</text>
</comment>
<comment type="catalytic activity">
    <reaction evidence="2">
        <text>glycyl-tRNA(Ala) + H2O = tRNA(Ala) + glycine + H(+)</text>
        <dbReference type="Rhea" id="RHEA:53744"/>
        <dbReference type="Rhea" id="RHEA-COMP:9657"/>
        <dbReference type="Rhea" id="RHEA-COMP:13640"/>
        <dbReference type="ChEBI" id="CHEBI:15377"/>
        <dbReference type="ChEBI" id="CHEBI:15378"/>
        <dbReference type="ChEBI" id="CHEBI:57305"/>
        <dbReference type="ChEBI" id="CHEBI:78442"/>
        <dbReference type="ChEBI" id="CHEBI:78522"/>
    </reaction>
</comment>
<comment type="subunit">
    <text evidence="2">Homodimer.</text>
</comment>
<dbReference type="AlphaFoldDB" id="A0A2P5KCX0"/>
<gene>
    <name evidence="2" type="primary">dtd</name>
    <name evidence="3" type="ORF">B0O95_103241</name>
</gene>
<dbReference type="GO" id="GO:0019478">
    <property type="term" value="P:D-amino acid catabolic process"/>
    <property type="evidence" value="ECO:0007669"/>
    <property type="project" value="UniProtKB-UniRule"/>
</dbReference>
<name>A0A2P5KCX0_9BURK</name>
<dbReference type="PANTHER" id="PTHR10472">
    <property type="entry name" value="D-TYROSYL-TRNA TYR DEACYLASE"/>
    <property type="match status" value="1"/>
</dbReference>
<keyword evidence="2" id="KW-0963">Cytoplasm</keyword>
<dbReference type="GO" id="GO:0051500">
    <property type="term" value="F:D-tyrosyl-tRNA(Tyr) deacylase activity"/>
    <property type="evidence" value="ECO:0007669"/>
    <property type="project" value="TreeGrafter"/>
</dbReference>
<comment type="caution">
    <text evidence="3">The sequence shown here is derived from an EMBL/GenBank/DDBJ whole genome shotgun (WGS) entry which is preliminary data.</text>
</comment>
<keyword evidence="2" id="KW-0694">RNA-binding</keyword>
<dbReference type="Gene3D" id="3.50.80.10">
    <property type="entry name" value="D-tyrosyl-tRNA(Tyr) deacylase"/>
    <property type="match status" value="1"/>
</dbReference>
<feature type="short sequence motif" description="Gly-cisPro motif, important for rejection of L-amino acids" evidence="2">
    <location>
        <begin position="142"/>
        <end position="143"/>
    </location>
</feature>
<dbReference type="PANTHER" id="PTHR10472:SF5">
    <property type="entry name" value="D-AMINOACYL-TRNA DEACYLASE 1"/>
    <property type="match status" value="1"/>
</dbReference>
<comment type="catalytic activity">
    <reaction evidence="2">
        <text>a D-aminoacyl-tRNA + H2O = a tRNA + a D-alpha-amino acid + H(+)</text>
        <dbReference type="Rhea" id="RHEA:13953"/>
        <dbReference type="Rhea" id="RHEA-COMP:10123"/>
        <dbReference type="Rhea" id="RHEA-COMP:10124"/>
        <dbReference type="ChEBI" id="CHEBI:15377"/>
        <dbReference type="ChEBI" id="CHEBI:15378"/>
        <dbReference type="ChEBI" id="CHEBI:59871"/>
        <dbReference type="ChEBI" id="CHEBI:78442"/>
        <dbReference type="ChEBI" id="CHEBI:79333"/>
        <dbReference type="EC" id="3.1.1.96"/>
    </reaction>
</comment>
<dbReference type="HAMAP" id="MF_00518">
    <property type="entry name" value="Deacylase_Dtd"/>
    <property type="match status" value="1"/>
</dbReference>
<evidence type="ECO:0000313" key="3">
    <source>
        <dbReference type="EMBL" id="PPB84549.1"/>
    </source>
</evidence>
<evidence type="ECO:0000256" key="2">
    <source>
        <dbReference type="HAMAP-Rule" id="MF_00518"/>
    </source>
</evidence>
<dbReference type="GO" id="GO:0000049">
    <property type="term" value="F:tRNA binding"/>
    <property type="evidence" value="ECO:0007669"/>
    <property type="project" value="UniProtKB-UniRule"/>
</dbReference>
<keyword evidence="2" id="KW-0820">tRNA-binding</keyword>
<dbReference type="OrthoDB" id="9801395at2"/>
<dbReference type="GO" id="GO:0043908">
    <property type="term" value="F:Ser(Gly)-tRNA(Ala) hydrolase activity"/>
    <property type="evidence" value="ECO:0007669"/>
    <property type="project" value="UniProtKB-UniRule"/>
</dbReference>
<dbReference type="FunFam" id="3.50.80.10:FF:000001">
    <property type="entry name" value="D-aminoacyl-tRNA deacylase"/>
    <property type="match status" value="1"/>
</dbReference>
<accession>A0A2P5KCX0</accession>
<evidence type="ECO:0000313" key="4">
    <source>
        <dbReference type="Proteomes" id="UP000243096"/>
    </source>
</evidence>
<comment type="similarity">
    <text evidence="1 2">Belongs to the DTD family.</text>
</comment>
<dbReference type="EMBL" id="PRDW01000003">
    <property type="protein sequence ID" value="PPB84549.1"/>
    <property type="molecule type" value="Genomic_DNA"/>
</dbReference>
<dbReference type="GO" id="GO:0106026">
    <property type="term" value="F:Gly-tRNA(Ala) deacylase activity"/>
    <property type="evidence" value="ECO:0007669"/>
    <property type="project" value="UniProtKB-UniRule"/>
</dbReference>
<protein>
    <recommendedName>
        <fullName evidence="2">D-aminoacyl-tRNA deacylase</fullName>
        <shortName evidence="2">DTD</shortName>
        <ecNumber evidence="2">3.1.1.96</ecNumber>
    </recommendedName>
    <alternativeName>
        <fullName evidence="2">Gly-tRNA(Ala) deacylase</fullName>
        <ecNumber evidence="2">3.1.1.-</ecNumber>
    </alternativeName>
</protein>
<dbReference type="NCBIfam" id="TIGR00256">
    <property type="entry name" value="D-aminoacyl-tRNA deacylase"/>
    <property type="match status" value="1"/>
</dbReference>
<comment type="subcellular location">
    <subcellularLocation>
        <location evidence="2">Cytoplasm</location>
    </subcellularLocation>
</comment>
<sequence length="170" mass="17949">MIALIQRVARASVQVDAQVIGAIGPGLLALVCAERGDCETTADKLLNKLLGYRVFSDTQGRMNLSVRNIDGAGGAGELLIVSQFTLAADTNSGLRPSFTPAAPPDEGRRLYDYFVARARQQHPIVQTGEFGAAMQVSSVNDGPVTFWLRVPAVQHTACGPNSLGLPGGDE</sequence>
<keyword evidence="4" id="KW-1185">Reference proteome</keyword>
<dbReference type="RefSeq" id="WP_104076811.1">
    <property type="nucleotide sequence ID" value="NZ_CP062178.1"/>
</dbReference>
<dbReference type="InterPro" id="IPR023509">
    <property type="entry name" value="DTD-like_sf"/>
</dbReference>
<evidence type="ECO:0000256" key="1">
    <source>
        <dbReference type="ARBA" id="ARBA00009673"/>
    </source>
</evidence>
<keyword evidence="2" id="KW-0378">Hydrolase</keyword>